<feature type="signal peptide" evidence="2">
    <location>
        <begin position="1"/>
        <end position="17"/>
    </location>
</feature>
<keyword evidence="1" id="KW-0472">Membrane</keyword>
<evidence type="ECO:0000256" key="1">
    <source>
        <dbReference type="RuleBase" id="RU363021"/>
    </source>
</evidence>
<dbReference type="GO" id="GO:0044284">
    <property type="term" value="C:mitochondrial crista junction"/>
    <property type="evidence" value="ECO:0007669"/>
    <property type="project" value="TreeGrafter"/>
</dbReference>
<evidence type="ECO:0000313" key="3">
    <source>
        <dbReference type="EMBL" id="TDL26918.1"/>
    </source>
</evidence>
<keyword evidence="4" id="KW-1185">Reference proteome</keyword>
<organism evidence="3 4">
    <name type="scientific">Rickenella mellea</name>
    <dbReference type="NCBI Taxonomy" id="50990"/>
    <lineage>
        <taxon>Eukaryota</taxon>
        <taxon>Fungi</taxon>
        <taxon>Dikarya</taxon>
        <taxon>Basidiomycota</taxon>
        <taxon>Agaricomycotina</taxon>
        <taxon>Agaricomycetes</taxon>
        <taxon>Hymenochaetales</taxon>
        <taxon>Rickenellaceae</taxon>
        <taxon>Rickenella</taxon>
    </lineage>
</organism>
<dbReference type="GO" id="GO:0061617">
    <property type="term" value="C:MICOS complex"/>
    <property type="evidence" value="ECO:0007669"/>
    <property type="project" value="UniProtKB-UniRule"/>
</dbReference>
<comment type="subunit">
    <text evidence="1">Component of the mitochondrial contact site and cristae organizing system (MICOS) complex.</text>
</comment>
<dbReference type="Pfam" id="PF09769">
    <property type="entry name" value="ApoO"/>
    <property type="match status" value="1"/>
</dbReference>
<sequence>MLRARLPRAALLGAAAAASVSGPREKPPIYPAEDPQIVLVDTPTELERRIGVARRAVTNTYFQGHSHVQGWVSRWIGVEHAVENRVKSLIPPDEPLTPGLLYVGVATLTGSVVSRNRNIALRLTLPPTLFLLSLNYLLPKTSSNIGAYVSQLEHKYTPALARTQDTAIAHSAMTWERAKDAYARGRSKVGSGVKCAVGQVQDATGLKLREAMGWGENVVKEAEVKGGEVAKAVEKGVEEAKKVVDEKVENAKRFV</sequence>
<dbReference type="VEuPathDB" id="FungiDB:BD410DRAFT_475685"/>
<protein>
    <recommendedName>
        <fullName evidence="1">MICOS complex subunit</fullName>
    </recommendedName>
</protein>
<dbReference type="OrthoDB" id="2399148at2759"/>
<accession>A0A4Y7QI58</accession>
<dbReference type="STRING" id="50990.A0A4Y7QI58"/>
<proteinExistence type="predicted"/>
<keyword evidence="2" id="KW-0732">Signal</keyword>
<dbReference type="Proteomes" id="UP000294933">
    <property type="component" value="Unassembled WGS sequence"/>
</dbReference>
<reference evidence="3 4" key="1">
    <citation type="submission" date="2018-06" db="EMBL/GenBank/DDBJ databases">
        <title>A transcriptomic atlas of mushroom development highlights an independent origin of complex multicellularity.</title>
        <authorList>
            <consortium name="DOE Joint Genome Institute"/>
            <person name="Krizsan K."/>
            <person name="Almasi E."/>
            <person name="Merenyi Z."/>
            <person name="Sahu N."/>
            <person name="Viragh M."/>
            <person name="Koszo T."/>
            <person name="Mondo S."/>
            <person name="Kiss B."/>
            <person name="Balint B."/>
            <person name="Kues U."/>
            <person name="Barry K."/>
            <person name="Hegedus J.C."/>
            <person name="Henrissat B."/>
            <person name="Johnson J."/>
            <person name="Lipzen A."/>
            <person name="Ohm R."/>
            <person name="Nagy I."/>
            <person name="Pangilinan J."/>
            <person name="Yan J."/>
            <person name="Xiong Y."/>
            <person name="Grigoriev I.V."/>
            <person name="Hibbett D.S."/>
            <person name="Nagy L.G."/>
        </authorList>
    </citation>
    <scope>NUCLEOTIDE SEQUENCE [LARGE SCALE GENOMIC DNA]</scope>
    <source>
        <strain evidence="3 4">SZMC22713</strain>
    </source>
</reference>
<feature type="chain" id="PRO_5021293444" description="MICOS complex subunit" evidence="2">
    <location>
        <begin position="18"/>
        <end position="255"/>
    </location>
</feature>
<dbReference type="AlphaFoldDB" id="A0A4Y7QI58"/>
<dbReference type="PANTHER" id="PTHR28268">
    <property type="entry name" value="MICOS SUBUNIT MIC26"/>
    <property type="match status" value="1"/>
</dbReference>
<comment type="subcellular location">
    <subcellularLocation>
        <location evidence="1">Mitochondrion inner membrane</location>
    </subcellularLocation>
</comment>
<keyword evidence="1" id="KW-0999">Mitochondrion inner membrane</keyword>
<evidence type="ECO:0000256" key="2">
    <source>
        <dbReference type="SAM" id="SignalP"/>
    </source>
</evidence>
<dbReference type="EMBL" id="ML170160">
    <property type="protein sequence ID" value="TDL26918.1"/>
    <property type="molecule type" value="Genomic_DNA"/>
</dbReference>
<gene>
    <name evidence="3" type="ORF">BD410DRAFT_475685</name>
</gene>
<dbReference type="GO" id="GO:0042407">
    <property type="term" value="P:cristae formation"/>
    <property type="evidence" value="ECO:0007669"/>
    <property type="project" value="InterPro"/>
</dbReference>
<comment type="function">
    <text evidence="1">Component of the MICOS complex, a large protein complex of the mitochondrial inner membrane that plays crucial roles in the maintenance of crista junctions, inner membrane architecture, and formation of contact sites to the outer membrane.</text>
</comment>
<evidence type="ECO:0000313" key="4">
    <source>
        <dbReference type="Proteomes" id="UP000294933"/>
    </source>
</evidence>
<name>A0A4Y7QI58_9AGAM</name>
<dbReference type="InterPro" id="IPR019166">
    <property type="entry name" value="MIC26/MIC27"/>
</dbReference>
<keyword evidence="1" id="KW-0496">Mitochondrion</keyword>
<dbReference type="PANTHER" id="PTHR28268:SF1">
    <property type="entry name" value="MICOS SUBUNIT MIC26"/>
    <property type="match status" value="1"/>
</dbReference>
<dbReference type="InterPro" id="IPR033181">
    <property type="entry name" value="Mic26_fungi"/>
</dbReference>